<sequence length="115" mass="12983">MTLLTHGVNEYRAQLRQGCKHTYWAYKAHRSAQNSCAVSPWSLIRLPQLNRLEEQGGIMSMIDTNRPRAREGESYTRVSPGAERMGCGNNSEREVGRQGSRELSCTGRLSVSEIR</sequence>
<evidence type="ECO:0000313" key="2">
    <source>
        <dbReference type="EMBL" id="OAX33175.1"/>
    </source>
</evidence>
<keyword evidence="3" id="KW-1185">Reference proteome</keyword>
<evidence type="ECO:0000256" key="1">
    <source>
        <dbReference type="SAM" id="MobiDB-lite"/>
    </source>
</evidence>
<dbReference type="AlphaFoldDB" id="A0A1B7MKN9"/>
<dbReference type="InParanoid" id="A0A1B7MKN9"/>
<reference evidence="2 3" key="1">
    <citation type="submission" date="2016-06" db="EMBL/GenBank/DDBJ databases">
        <title>Comparative genomics of the ectomycorrhizal sister species Rhizopogon vinicolor and Rhizopogon vesiculosus (Basidiomycota: Boletales) reveals a divergence of the mating type B locus.</title>
        <authorList>
            <consortium name="DOE Joint Genome Institute"/>
            <person name="Mujic A.B."/>
            <person name="Kuo A."/>
            <person name="Tritt A."/>
            <person name="Lipzen A."/>
            <person name="Chen C."/>
            <person name="Johnson J."/>
            <person name="Sharma A."/>
            <person name="Barry K."/>
            <person name="Grigoriev I.V."/>
            <person name="Spatafora J.W."/>
        </authorList>
    </citation>
    <scope>NUCLEOTIDE SEQUENCE [LARGE SCALE GENOMIC DNA]</scope>
    <source>
        <strain evidence="2 3">AM-OR11-026</strain>
    </source>
</reference>
<organism evidence="2 3">
    <name type="scientific">Rhizopogon vinicolor AM-OR11-026</name>
    <dbReference type="NCBI Taxonomy" id="1314800"/>
    <lineage>
        <taxon>Eukaryota</taxon>
        <taxon>Fungi</taxon>
        <taxon>Dikarya</taxon>
        <taxon>Basidiomycota</taxon>
        <taxon>Agaricomycotina</taxon>
        <taxon>Agaricomycetes</taxon>
        <taxon>Agaricomycetidae</taxon>
        <taxon>Boletales</taxon>
        <taxon>Suillineae</taxon>
        <taxon>Rhizopogonaceae</taxon>
        <taxon>Rhizopogon</taxon>
    </lineage>
</organism>
<proteinExistence type="predicted"/>
<gene>
    <name evidence="2" type="ORF">K503DRAFT_548412</name>
</gene>
<feature type="region of interest" description="Disordered" evidence="1">
    <location>
        <begin position="67"/>
        <end position="115"/>
    </location>
</feature>
<evidence type="ECO:0000313" key="3">
    <source>
        <dbReference type="Proteomes" id="UP000092154"/>
    </source>
</evidence>
<accession>A0A1B7MKN9</accession>
<dbReference type="EMBL" id="KV448821">
    <property type="protein sequence ID" value="OAX33175.1"/>
    <property type="molecule type" value="Genomic_DNA"/>
</dbReference>
<dbReference type="Proteomes" id="UP000092154">
    <property type="component" value="Unassembled WGS sequence"/>
</dbReference>
<protein>
    <submittedName>
        <fullName evidence="2">Uncharacterized protein</fullName>
    </submittedName>
</protein>
<feature type="compositionally biased region" description="Basic and acidic residues" evidence="1">
    <location>
        <begin position="91"/>
        <end position="100"/>
    </location>
</feature>
<name>A0A1B7MKN9_9AGAM</name>